<organism evidence="2">
    <name type="scientific">Tetraselmis sp. GSL018</name>
    <dbReference type="NCBI Taxonomy" id="582737"/>
    <lineage>
        <taxon>Eukaryota</taxon>
        <taxon>Viridiplantae</taxon>
        <taxon>Chlorophyta</taxon>
        <taxon>core chlorophytes</taxon>
        <taxon>Chlorodendrophyceae</taxon>
        <taxon>Chlorodendrales</taxon>
        <taxon>Chlorodendraceae</taxon>
        <taxon>Tetraselmis</taxon>
    </lineage>
</organism>
<dbReference type="AlphaFoldDB" id="A0A061SE55"/>
<evidence type="ECO:0000313" key="2">
    <source>
        <dbReference type="EMBL" id="JAC81026.1"/>
    </source>
</evidence>
<protein>
    <submittedName>
        <fullName evidence="2">Uncharacterized protein</fullName>
    </submittedName>
</protein>
<evidence type="ECO:0000256" key="1">
    <source>
        <dbReference type="SAM" id="MobiDB-lite"/>
    </source>
</evidence>
<feature type="region of interest" description="Disordered" evidence="1">
    <location>
        <begin position="1"/>
        <end position="34"/>
    </location>
</feature>
<sequence length="34" mass="3280">MCTGGDRGVRSLGRGACRAGGAHPACRPGGRAPA</sequence>
<accession>A0A061SE55</accession>
<feature type="non-terminal residue" evidence="2">
    <location>
        <position position="34"/>
    </location>
</feature>
<reference evidence="2" key="1">
    <citation type="submission" date="2014-05" db="EMBL/GenBank/DDBJ databases">
        <title>The transcriptome of the halophilic microalga Tetraselmis sp. GSL018 isolated from the Great Salt Lake, Utah.</title>
        <authorList>
            <person name="Jinkerson R.E."/>
            <person name="D'Adamo S."/>
            <person name="Posewitz M.C."/>
        </authorList>
    </citation>
    <scope>NUCLEOTIDE SEQUENCE</scope>
    <source>
        <strain evidence="2">GSL018</strain>
    </source>
</reference>
<dbReference type="EMBL" id="GBEZ01004172">
    <property type="protein sequence ID" value="JAC81026.1"/>
    <property type="molecule type" value="Transcribed_RNA"/>
</dbReference>
<gene>
    <name evidence="2" type="ORF">TSPGSL018_8863</name>
</gene>
<proteinExistence type="predicted"/>
<name>A0A061SE55_9CHLO</name>